<sequence>MSKEDVYRVLNKGLHARCAEHWQDEDAAYLLLQEDAGATERALAGELGGSFGLVSDPGPGWCKIDQGQALICCQGRVFGNAQEEGDLSIRRQGQSLLLQWNSVALPSPFPDGARQCRLGHGQFLPYPARGLLGFWCKAHYQGAGDQAAMDALSALKGLPDNALRAACLRYLGMKDMSLRWVRDFTYKAAFIQCRNGKVPKIRTLNVTREAIGIQLALEVVVWDMFSQSWMPDRGRADLTLMVEGIELVKLYDFASDFTALAFAPYLMAVEPADQI</sequence>
<dbReference type="RefSeq" id="WP_008482715.1">
    <property type="nucleotide sequence ID" value="NZ_AMRI01000003.1"/>
</dbReference>
<name>K2JRB0_9GAMM</name>
<accession>K2JRB0</accession>
<protein>
    <submittedName>
        <fullName evidence="1">Uncharacterized protein</fullName>
    </submittedName>
</protein>
<reference evidence="1 2" key="1">
    <citation type="journal article" date="2012" name="J. Bacteriol.">
        <title>Genome Sequence of Gallaecimonas xiamenensis Type Strain 3-C-1.</title>
        <authorList>
            <person name="Lai Q."/>
            <person name="Wang L."/>
            <person name="Wang W."/>
            <person name="Shao Z."/>
        </authorList>
    </citation>
    <scope>NUCLEOTIDE SEQUENCE [LARGE SCALE GENOMIC DNA]</scope>
    <source>
        <strain evidence="1 2">3-C-1</strain>
    </source>
</reference>
<organism evidence="1 2">
    <name type="scientific">Gallaecimonas xiamenensis 3-C-1</name>
    <dbReference type="NCBI Taxonomy" id="745411"/>
    <lineage>
        <taxon>Bacteria</taxon>
        <taxon>Pseudomonadati</taxon>
        <taxon>Pseudomonadota</taxon>
        <taxon>Gammaproteobacteria</taxon>
        <taxon>Enterobacterales</taxon>
        <taxon>Gallaecimonadaceae</taxon>
        <taxon>Gallaecimonas</taxon>
    </lineage>
</organism>
<keyword evidence="2" id="KW-1185">Reference proteome</keyword>
<dbReference type="STRING" id="745411.B3C1_02590"/>
<gene>
    <name evidence="1" type="ORF">B3C1_02590</name>
</gene>
<dbReference type="AlphaFoldDB" id="K2JRB0"/>
<comment type="caution">
    <text evidence="1">The sequence shown here is derived from an EMBL/GenBank/DDBJ whole genome shotgun (WGS) entry which is preliminary data.</text>
</comment>
<proteinExistence type="predicted"/>
<dbReference type="EMBL" id="AMRI01000003">
    <property type="protein sequence ID" value="EKE77057.1"/>
    <property type="molecule type" value="Genomic_DNA"/>
</dbReference>
<evidence type="ECO:0000313" key="1">
    <source>
        <dbReference type="EMBL" id="EKE77057.1"/>
    </source>
</evidence>
<dbReference type="PATRIC" id="fig|745411.4.peg.508"/>
<evidence type="ECO:0000313" key="2">
    <source>
        <dbReference type="Proteomes" id="UP000006755"/>
    </source>
</evidence>
<dbReference type="Proteomes" id="UP000006755">
    <property type="component" value="Unassembled WGS sequence"/>
</dbReference>